<gene>
    <name evidence="2" type="ORF">ACK2TP_04665</name>
</gene>
<dbReference type="PANTHER" id="PTHR42685">
    <property type="entry name" value="GERANYLGERANYL DIPHOSPHATE REDUCTASE"/>
    <property type="match status" value="1"/>
</dbReference>
<protein>
    <submittedName>
        <fullName evidence="2">NAD(P)/FAD-dependent oxidoreductase</fullName>
        <ecNumber evidence="2">1.-.-.-</ecNumber>
    </submittedName>
</protein>
<accession>A0ABW9KHH9</accession>
<dbReference type="InterPro" id="IPR050407">
    <property type="entry name" value="Geranylgeranyl_reductase"/>
</dbReference>
<reference evidence="2 3" key="1">
    <citation type="submission" date="2024-12" db="EMBL/GenBank/DDBJ databases">
        <authorList>
            <person name="Lee Y."/>
        </authorList>
    </citation>
    <scope>NUCLEOTIDE SEQUENCE [LARGE SCALE GENOMIC DNA]</scope>
    <source>
        <strain evidence="2 3">03SUJ4</strain>
    </source>
</reference>
<proteinExistence type="predicted"/>
<sequence length="380" mass="40853">MIADEAPLILGGGPAGSMVALKLARAGRQVTLLEKSKEAHDKVCGDFLSRESLGYLESVGLSPETLGAVPIRTVRVVTPKFQKESALPFPAWSLTRRVLDEALLTEAARQGAEVVRDAHVASLLHEDAAWIAVLRDGRRWCARNAVLATGKLDVNGWPRPEGTQPGLVAFKMYFCLSEEQQTELGDAVELAFYPGGYTGLQRVESGRANLTILVDGRHLRASGSQWTAVLQSVLDASPHLQHRLRGAVEMLPKPLTASRIPYGHVQRDGEDGLWRVGDQAAVIPSLCGDGTAIALHCGALAAACMLRGDGAPAYQRRLHRQVSTRVGLATGISRLMVGHPAASDCLRVFPGLLRTVAMLTRISDSALEETRKIAEQATKG</sequence>
<comment type="caution">
    <text evidence="2">The sequence shown here is derived from an EMBL/GenBank/DDBJ whole genome shotgun (WGS) entry which is preliminary data.</text>
</comment>
<keyword evidence="2" id="KW-0560">Oxidoreductase</keyword>
<dbReference type="GO" id="GO:0016491">
    <property type="term" value="F:oxidoreductase activity"/>
    <property type="evidence" value="ECO:0007669"/>
    <property type="project" value="UniProtKB-KW"/>
</dbReference>
<feature type="domain" description="FAD-binding" evidence="1">
    <location>
        <begin position="8"/>
        <end position="138"/>
    </location>
</feature>
<evidence type="ECO:0000313" key="3">
    <source>
        <dbReference type="Proteomes" id="UP001634747"/>
    </source>
</evidence>
<dbReference type="EC" id="1.-.-.-" evidence="2"/>
<dbReference type="Gene3D" id="3.50.50.60">
    <property type="entry name" value="FAD/NAD(P)-binding domain"/>
    <property type="match status" value="1"/>
</dbReference>
<name>A0ABW9KHH9_9BACT</name>
<dbReference type="InterPro" id="IPR036188">
    <property type="entry name" value="FAD/NAD-bd_sf"/>
</dbReference>
<evidence type="ECO:0000313" key="2">
    <source>
        <dbReference type="EMBL" id="MFN2975047.1"/>
    </source>
</evidence>
<dbReference type="SUPFAM" id="SSF51905">
    <property type="entry name" value="FAD/NAD(P)-binding domain"/>
    <property type="match status" value="1"/>
</dbReference>
<dbReference type="Pfam" id="PF01494">
    <property type="entry name" value="FAD_binding_3"/>
    <property type="match status" value="1"/>
</dbReference>
<evidence type="ECO:0000259" key="1">
    <source>
        <dbReference type="Pfam" id="PF01494"/>
    </source>
</evidence>
<dbReference type="PANTHER" id="PTHR42685:SF22">
    <property type="entry name" value="CONDITIONED MEDIUM FACTOR RECEPTOR 1"/>
    <property type="match status" value="1"/>
</dbReference>
<dbReference type="EMBL" id="JBJYXY010000001">
    <property type="protein sequence ID" value="MFN2975047.1"/>
    <property type="molecule type" value="Genomic_DNA"/>
</dbReference>
<organism evidence="2 3">
    <name type="scientific">Terriglobus aquaticus</name>
    <dbReference type="NCBI Taxonomy" id="940139"/>
    <lineage>
        <taxon>Bacteria</taxon>
        <taxon>Pseudomonadati</taxon>
        <taxon>Acidobacteriota</taxon>
        <taxon>Terriglobia</taxon>
        <taxon>Terriglobales</taxon>
        <taxon>Acidobacteriaceae</taxon>
        <taxon>Terriglobus</taxon>
    </lineage>
</organism>
<dbReference type="RefSeq" id="WP_263413414.1">
    <property type="nucleotide sequence ID" value="NZ_BAABBH010000001.1"/>
</dbReference>
<dbReference type="InterPro" id="IPR002938">
    <property type="entry name" value="FAD-bd"/>
</dbReference>
<keyword evidence="3" id="KW-1185">Reference proteome</keyword>
<dbReference type="Proteomes" id="UP001634747">
    <property type="component" value="Unassembled WGS sequence"/>
</dbReference>